<evidence type="ECO:0000256" key="1">
    <source>
        <dbReference type="SAM" id="MobiDB-lite"/>
    </source>
</evidence>
<feature type="region of interest" description="Disordered" evidence="1">
    <location>
        <begin position="65"/>
        <end position="121"/>
    </location>
</feature>
<gene>
    <name evidence="2" type="ORF">RFI_13327</name>
</gene>
<comment type="caution">
    <text evidence="2">The sequence shown here is derived from an EMBL/GenBank/DDBJ whole genome shotgun (WGS) entry which is preliminary data.</text>
</comment>
<accession>X6ND04</accession>
<evidence type="ECO:0000313" key="3">
    <source>
        <dbReference type="Proteomes" id="UP000023152"/>
    </source>
</evidence>
<sequence length="155" mass="17595">MKDADTYFTANDTVNEENMEGDDDDMGNDNTEDTNMDTNEKDFKPNIKDYMQEEEAGENLLMDINEGGDVTMTEAQATEDQEEPQDNGNEEEEAEEADDDVKNEDMLQLEGLGLDANGQRMPGFEEVEDSYLSFRSDCDFAIFCRQIVSDIPLQR</sequence>
<feature type="region of interest" description="Disordered" evidence="1">
    <location>
        <begin position="1"/>
        <end position="44"/>
    </location>
</feature>
<keyword evidence="3" id="KW-1185">Reference proteome</keyword>
<dbReference type="AlphaFoldDB" id="X6ND04"/>
<name>X6ND04_RETFI</name>
<organism evidence="2 3">
    <name type="scientific">Reticulomyxa filosa</name>
    <dbReference type="NCBI Taxonomy" id="46433"/>
    <lineage>
        <taxon>Eukaryota</taxon>
        <taxon>Sar</taxon>
        <taxon>Rhizaria</taxon>
        <taxon>Retaria</taxon>
        <taxon>Foraminifera</taxon>
        <taxon>Monothalamids</taxon>
        <taxon>Reticulomyxidae</taxon>
        <taxon>Reticulomyxa</taxon>
    </lineage>
</organism>
<protein>
    <submittedName>
        <fullName evidence="2">Uncharacterized protein</fullName>
    </submittedName>
</protein>
<dbReference type="Proteomes" id="UP000023152">
    <property type="component" value="Unassembled WGS sequence"/>
</dbReference>
<evidence type="ECO:0000313" key="2">
    <source>
        <dbReference type="EMBL" id="ETO23841.1"/>
    </source>
</evidence>
<proteinExistence type="predicted"/>
<dbReference type="EMBL" id="ASPP01009672">
    <property type="protein sequence ID" value="ETO23841.1"/>
    <property type="molecule type" value="Genomic_DNA"/>
</dbReference>
<feature type="compositionally biased region" description="Acidic residues" evidence="1">
    <location>
        <begin position="14"/>
        <end position="35"/>
    </location>
</feature>
<feature type="non-terminal residue" evidence="2">
    <location>
        <position position="155"/>
    </location>
</feature>
<feature type="compositionally biased region" description="Acidic residues" evidence="1">
    <location>
        <begin position="77"/>
        <end position="102"/>
    </location>
</feature>
<reference evidence="2 3" key="1">
    <citation type="journal article" date="2013" name="Curr. Biol.">
        <title>The Genome of the Foraminiferan Reticulomyxa filosa.</title>
        <authorList>
            <person name="Glockner G."/>
            <person name="Hulsmann N."/>
            <person name="Schleicher M."/>
            <person name="Noegel A.A."/>
            <person name="Eichinger L."/>
            <person name="Gallinger C."/>
            <person name="Pawlowski J."/>
            <person name="Sierra R."/>
            <person name="Euteneuer U."/>
            <person name="Pillet L."/>
            <person name="Moustafa A."/>
            <person name="Platzer M."/>
            <person name="Groth M."/>
            <person name="Szafranski K."/>
            <person name="Schliwa M."/>
        </authorList>
    </citation>
    <scope>NUCLEOTIDE SEQUENCE [LARGE SCALE GENOMIC DNA]</scope>
</reference>